<organism evidence="3 4">
    <name type="scientific">Alienimonas chondri</name>
    <dbReference type="NCBI Taxonomy" id="2681879"/>
    <lineage>
        <taxon>Bacteria</taxon>
        <taxon>Pseudomonadati</taxon>
        <taxon>Planctomycetota</taxon>
        <taxon>Planctomycetia</taxon>
        <taxon>Planctomycetales</taxon>
        <taxon>Planctomycetaceae</taxon>
        <taxon>Alienimonas</taxon>
    </lineage>
</organism>
<dbReference type="PANTHER" id="PTHR37489:SF1">
    <property type="entry name" value="DUF3500 DOMAIN-CONTAINING PROTEIN"/>
    <property type="match status" value="1"/>
</dbReference>
<evidence type="ECO:0000313" key="3">
    <source>
        <dbReference type="EMBL" id="NNJ25558.1"/>
    </source>
</evidence>
<keyword evidence="2" id="KW-0732">Signal</keyword>
<evidence type="ECO:0000256" key="1">
    <source>
        <dbReference type="SAM" id="MobiDB-lite"/>
    </source>
</evidence>
<dbReference type="RefSeq" id="WP_171185705.1">
    <property type="nucleotide sequence ID" value="NZ_WTPX01000041.1"/>
</dbReference>
<dbReference type="InterPro" id="IPR021889">
    <property type="entry name" value="DUF3500"/>
</dbReference>
<sequence>MPYRRPLAVVLAAAVVGFSAWSGSLGAQDERGAAPPSVAAEAFLATLDDAELKTAVLDPADASRMDWHFIPKPTRKGLMLKEMDRSQQLAARKLLASLVSAAGYKRAEQVMTLESVVALLENDPVKRDPLKYYFTLFGRPNDAGEPWAASIEGHHLSLNFLVKGDEVIASTPLFFGANPATVPDSLKAGAVEGVEAGDRILSDPEDAGFDLLNSLTDAQRAVAHIDQQPPREIRSAGKGSWTVPPMGPEDGLRGVKMTPPQREKLKSIVEWHLAPLPDAERGEKLAAMKDAGGLRALRFAWLGATEPGIGHGYRVRGPSLLIEFVNSQPDSFGNPANHAHAVVHDPAGDFGDE</sequence>
<dbReference type="Pfam" id="PF12006">
    <property type="entry name" value="DUF3500"/>
    <property type="match status" value="1"/>
</dbReference>
<feature type="signal peptide" evidence="2">
    <location>
        <begin position="1"/>
        <end position="27"/>
    </location>
</feature>
<reference evidence="3 4" key="1">
    <citation type="journal article" date="2020" name="Syst. Appl. Microbiol.">
        <title>Alienimonas chondri sp. nov., a novel planctomycete isolated from the biofilm of the red alga Chondrus crispus.</title>
        <authorList>
            <person name="Vitorino I."/>
            <person name="Albuquerque L."/>
            <person name="Wiegand S."/>
            <person name="Kallscheuer N."/>
            <person name="da Costa M.S."/>
            <person name="Lobo-da-Cunha A."/>
            <person name="Jogler C."/>
            <person name="Lage O.M."/>
        </authorList>
    </citation>
    <scope>NUCLEOTIDE SEQUENCE [LARGE SCALE GENOMIC DNA]</scope>
    <source>
        <strain evidence="3 4">LzC2</strain>
    </source>
</reference>
<dbReference type="EMBL" id="WTPX01000041">
    <property type="protein sequence ID" value="NNJ25558.1"/>
    <property type="molecule type" value="Genomic_DNA"/>
</dbReference>
<gene>
    <name evidence="3" type="ORF">LzC2_16300</name>
</gene>
<protein>
    <recommendedName>
        <fullName evidence="5">DUF3500 domain-containing protein</fullName>
    </recommendedName>
</protein>
<feature type="region of interest" description="Disordered" evidence="1">
    <location>
        <begin position="226"/>
        <end position="257"/>
    </location>
</feature>
<keyword evidence="4" id="KW-1185">Reference proteome</keyword>
<comment type="caution">
    <text evidence="3">The sequence shown here is derived from an EMBL/GenBank/DDBJ whole genome shotgun (WGS) entry which is preliminary data.</text>
</comment>
<evidence type="ECO:0000313" key="4">
    <source>
        <dbReference type="Proteomes" id="UP000609651"/>
    </source>
</evidence>
<accession>A0ABX1VBU8</accession>
<feature type="chain" id="PRO_5045814525" description="DUF3500 domain-containing protein" evidence="2">
    <location>
        <begin position="28"/>
        <end position="353"/>
    </location>
</feature>
<evidence type="ECO:0008006" key="5">
    <source>
        <dbReference type="Google" id="ProtNLM"/>
    </source>
</evidence>
<name>A0ABX1VBU8_9PLAN</name>
<dbReference type="Proteomes" id="UP000609651">
    <property type="component" value="Unassembled WGS sequence"/>
</dbReference>
<dbReference type="PANTHER" id="PTHR37489">
    <property type="entry name" value="DUF3500 DOMAIN-CONTAINING PROTEIN"/>
    <property type="match status" value="1"/>
</dbReference>
<evidence type="ECO:0000256" key="2">
    <source>
        <dbReference type="SAM" id="SignalP"/>
    </source>
</evidence>
<proteinExistence type="predicted"/>